<name>A0A7W9TV39_9BURK</name>
<evidence type="ECO:0000313" key="3">
    <source>
        <dbReference type="EMBL" id="MBB6101902.1"/>
    </source>
</evidence>
<dbReference type="InterPro" id="IPR016181">
    <property type="entry name" value="Acyl_CoA_acyltransferase"/>
</dbReference>
<dbReference type="InterPro" id="IPR019432">
    <property type="entry name" value="Acyltransferase_MbtK/IucB-like"/>
</dbReference>
<feature type="domain" description="Acyltransferase MbtK/IucB-like conserved" evidence="2">
    <location>
        <begin position="197"/>
        <end position="244"/>
    </location>
</feature>
<dbReference type="Gene3D" id="3.40.630.30">
    <property type="match status" value="1"/>
</dbReference>
<dbReference type="AlphaFoldDB" id="A0A7W9TV39"/>
<dbReference type="Proteomes" id="UP000571554">
    <property type="component" value="Unassembled WGS sequence"/>
</dbReference>
<keyword evidence="4" id="KW-1185">Reference proteome</keyword>
<comment type="pathway">
    <text evidence="1">Siderophore biosynthesis.</text>
</comment>
<protein>
    <recommendedName>
        <fullName evidence="2">Acyltransferase MbtK/IucB-like conserved domain-containing protein</fullName>
    </recommendedName>
</protein>
<dbReference type="Pfam" id="PF13523">
    <property type="entry name" value="Acetyltransf_8"/>
    <property type="match status" value="1"/>
</dbReference>
<sequence length="367" mass="41749">MDQAASDAPISSTIDIVGAGGNEFSSFSHTLPDGRVCCVQVLAGGSVALHVDGEAQALLSARFDTAHVSIDNPGDAQSIGRQPPEIFLPLLAEYFARPAQVSTIEITLPVNRAWAVDAVRNGIFDEIEETSGGCRLRCRRASFWQHPAMWLRTTPSRGFAQRYTLTNHHRHPVRPPKPRGVVYERQLPHLDLMFSLRTIQGEQDLELFNRWMNLPNVAKVWDQADDTMTHARFLADQEADPHTQTLFGCFNGEPFAYFEVYWVKEDRLSPFCNAGDYDRGIHILVGNRRHQGPAKLEAWLRSLFHYVFLDEPRTQTIYGEPRIDNARWIDYMQEQGGVKQKEFDFPHKRAALVSLARETYFEHFGPR</sequence>
<evidence type="ECO:0000259" key="2">
    <source>
        <dbReference type="SMART" id="SM01006"/>
    </source>
</evidence>
<accession>A0A7W9TV39</accession>
<dbReference type="PANTHER" id="PTHR31438:SF1">
    <property type="entry name" value="LYSINE N-ACYLTRANSFERASE C17G9.06C-RELATED"/>
    <property type="match status" value="1"/>
</dbReference>
<organism evidence="3 4">
    <name type="scientific">Paraburkholderia bannensis</name>
    <dbReference type="NCBI Taxonomy" id="765414"/>
    <lineage>
        <taxon>Bacteria</taxon>
        <taxon>Pseudomonadati</taxon>
        <taxon>Pseudomonadota</taxon>
        <taxon>Betaproteobacteria</taxon>
        <taxon>Burkholderiales</taxon>
        <taxon>Burkholderiaceae</taxon>
        <taxon>Paraburkholderia</taxon>
    </lineage>
</organism>
<reference evidence="3 4" key="1">
    <citation type="submission" date="2020-08" db="EMBL/GenBank/DDBJ databases">
        <title>Above-ground endophytic microbial communities from plants in different locations in the United States.</title>
        <authorList>
            <person name="Frank C."/>
        </authorList>
    </citation>
    <scope>NUCLEOTIDE SEQUENCE [LARGE SCALE GENOMIC DNA]</scope>
    <source>
        <strain evidence="3 4">WP4_2_2</strain>
    </source>
</reference>
<dbReference type="SMART" id="SM01006">
    <property type="entry name" value="AlcB"/>
    <property type="match status" value="1"/>
</dbReference>
<dbReference type="SUPFAM" id="SSF55729">
    <property type="entry name" value="Acyl-CoA N-acyltransferases (Nat)"/>
    <property type="match status" value="1"/>
</dbReference>
<dbReference type="PANTHER" id="PTHR31438">
    <property type="entry name" value="LYSINE N-ACYLTRANSFERASE C17G9.06C-RELATED"/>
    <property type="match status" value="1"/>
</dbReference>
<gene>
    <name evidence="3" type="ORF">F4827_001750</name>
</gene>
<evidence type="ECO:0000313" key="4">
    <source>
        <dbReference type="Proteomes" id="UP000571554"/>
    </source>
</evidence>
<evidence type="ECO:0000256" key="1">
    <source>
        <dbReference type="ARBA" id="ARBA00004924"/>
    </source>
</evidence>
<dbReference type="GO" id="GO:0016410">
    <property type="term" value="F:N-acyltransferase activity"/>
    <property type="evidence" value="ECO:0007669"/>
    <property type="project" value="TreeGrafter"/>
</dbReference>
<comment type="caution">
    <text evidence="3">The sequence shown here is derived from an EMBL/GenBank/DDBJ whole genome shotgun (WGS) entry which is preliminary data.</text>
</comment>
<proteinExistence type="predicted"/>
<dbReference type="RefSeq" id="WP_183723570.1">
    <property type="nucleotide sequence ID" value="NZ_JACHBW010000004.1"/>
</dbReference>
<dbReference type="GO" id="GO:0019290">
    <property type="term" value="P:siderophore biosynthetic process"/>
    <property type="evidence" value="ECO:0007669"/>
    <property type="project" value="InterPro"/>
</dbReference>
<dbReference type="EMBL" id="JACHBW010000004">
    <property type="protein sequence ID" value="MBB6101902.1"/>
    <property type="molecule type" value="Genomic_DNA"/>
</dbReference>